<dbReference type="EMBL" id="QUMU01000007">
    <property type="protein sequence ID" value="REG29377.1"/>
    <property type="molecule type" value="Genomic_DNA"/>
</dbReference>
<sequence length="786" mass="83870">MPQRSQLFAIRASPGWVALLVAWSLLGGAAWAQTPVVQAPLGGNPLLLPGRVVCGPATEGWTVGEDSRSVRPPRAGSGRVGQPVMLQVAPAASGCTGTQETLTLVATGAFPEVEPASVLLAADEGRLELRGRGLAGAQVFWPGPTRDARLEHEACIDAGPSELPQPCVLPVRRGVPADVPLFLLPAGARFGDGVLTFNASGRQLEPSELQLRPSRVILASVLPGVPALDLSTGEGRLALPHPEAIAAVDCGPARCELSEGGVLVRAVPGLVTSLGLRVRLVPRVFVSRGEALESNASAVLQLLHCPVELVSGPPLRSAEDMRVVVRVDPRCASEARSFHWRANGEPAEVSQVVREEEAAFVLLRVGRLGADRLTLTATRSEVDPTVIATTAADTITAPYPRASLELPGFGKVDFIPTNRESVLSVASPGERARLVPLPVEGAYSVRTEQGRFRVRGDENNSGFVPLRFGYRVEGLPQALRSVDLAVVYERTQRALREASVPAPFSASAESEEPLIEFLCSDRDGKPQRIQPGKPARIPFEARDSCRIVIHRERLRPEDGLQEIILEVDVTSASGSSREAARVNERMVLQPGGEPRTFWLKNVLEQFDRIVVRVSHVVDESRYLLAAPSSRASLPSVQWSATVEGSRLRLYATATIPSGLYRLNQPTGQLTLNFGLLSRLTLLDEHGKEGLFGLELGLMGVGLVQTGGLLNDYPPTLAAVTGLGIRVPLGGGPAGGQAALSIHIWGAYEFREAYFTKPTDGSPGKEVGRWALIFGPSISLGNIGMNL</sequence>
<evidence type="ECO:0000313" key="1">
    <source>
        <dbReference type="EMBL" id="REG29377.1"/>
    </source>
</evidence>
<dbReference type="RefSeq" id="WP_147332970.1">
    <property type="nucleotide sequence ID" value="NZ_CP011509.1"/>
</dbReference>
<dbReference type="Proteomes" id="UP000256345">
    <property type="component" value="Unassembled WGS sequence"/>
</dbReference>
<name>A0ABX9JXW8_9BACT</name>
<protein>
    <submittedName>
        <fullName evidence="1">Uncharacterized protein</fullName>
    </submittedName>
</protein>
<keyword evidence="2" id="KW-1185">Reference proteome</keyword>
<proteinExistence type="predicted"/>
<accession>A0ABX9JXW8</accession>
<gene>
    <name evidence="1" type="ORF">ATI61_10768</name>
</gene>
<reference evidence="1 2" key="1">
    <citation type="submission" date="2018-08" db="EMBL/GenBank/DDBJ databases">
        <title>Genomic Encyclopedia of Archaeal and Bacterial Type Strains, Phase II (KMG-II): from individual species to whole genera.</title>
        <authorList>
            <person name="Goeker M."/>
        </authorList>
    </citation>
    <scope>NUCLEOTIDE SEQUENCE [LARGE SCALE GENOMIC DNA]</scope>
    <source>
        <strain evidence="1 2">DSM 2261</strain>
    </source>
</reference>
<evidence type="ECO:0000313" key="2">
    <source>
        <dbReference type="Proteomes" id="UP000256345"/>
    </source>
</evidence>
<organism evidence="1 2">
    <name type="scientific">Archangium gephyra</name>
    <dbReference type="NCBI Taxonomy" id="48"/>
    <lineage>
        <taxon>Bacteria</taxon>
        <taxon>Pseudomonadati</taxon>
        <taxon>Myxococcota</taxon>
        <taxon>Myxococcia</taxon>
        <taxon>Myxococcales</taxon>
        <taxon>Cystobacterineae</taxon>
        <taxon>Archangiaceae</taxon>
        <taxon>Archangium</taxon>
    </lineage>
</organism>
<comment type="caution">
    <text evidence="1">The sequence shown here is derived from an EMBL/GenBank/DDBJ whole genome shotgun (WGS) entry which is preliminary data.</text>
</comment>